<proteinExistence type="predicted"/>
<dbReference type="Proteomes" id="UP001432128">
    <property type="component" value="Chromosome"/>
</dbReference>
<dbReference type="RefSeq" id="WP_328857043.1">
    <property type="nucleotide sequence ID" value="NZ_CP108021.1"/>
</dbReference>
<sequence>MTLSDAGSVLAVCGADRPVALDRIGDSGIAKTPFTGAVSVTAEGVVGDLICDTKHHGGIDQAVYAYSDTEARRWADELDRDLAPGWFGENLRVDGVAVSDAVIGERWRVGDTVELEVTIPRVPCRTFAAWAEEDRWVARFADRADVGAYLKVLVPGPIAAGDDIVVLDRPDHGVTARALFTGDVTTAALEHLATDPRYAGKVHREASKVLRRQTREAARTARASVAPE</sequence>
<dbReference type="PANTHER" id="PTHR30212:SF2">
    <property type="entry name" value="PROTEIN YIIM"/>
    <property type="match status" value="1"/>
</dbReference>
<dbReference type="Gene3D" id="2.40.33.20">
    <property type="entry name" value="PK beta-barrel domain-like"/>
    <property type="match status" value="1"/>
</dbReference>
<dbReference type="GO" id="GO:0003824">
    <property type="term" value="F:catalytic activity"/>
    <property type="evidence" value="ECO:0007669"/>
    <property type="project" value="InterPro"/>
</dbReference>
<dbReference type="InterPro" id="IPR011037">
    <property type="entry name" value="Pyrv_Knase-like_insert_dom_sf"/>
</dbReference>
<dbReference type="PANTHER" id="PTHR30212">
    <property type="entry name" value="PROTEIN YIIM"/>
    <property type="match status" value="1"/>
</dbReference>
<evidence type="ECO:0000259" key="1">
    <source>
        <dbReference type="PROSITE" id="PS51340"/>
    </source>
</evidence>
<evidence type="ECO:0000313" key="3">
    <source>
        <dbReference type="Proteomes" id="UP001432128"/>
    </source>
</evidence>
<dbReference type="PROSITE" id="PS51340">
    <property type="entry name" value="MOSC"/>
    <property type="match status" value="1"/>
</dbReference>
<accession>A0AAU4K0P5</accession>
<feature type="domain" description="MOSC" evidence="1">
    <location>
        <begin position="32"/>
        <end position="167"/>
    </location>
</feature>
<evidence type="ECO:0000313" key="2">
    <source>
        <dbReference type="EMBL" id="WUM19557.1"/>
    </source>
</evidence>
<protein>
    <submittedName>
        <fullName evidence="2">MOSC domain-containing protein</fullName>
    </submittedName>
</protein>
<gene>
    <name evidence="2" type="ORF">OG579_17905</name>
</gene>
<keyword evidence="3" id="KW-1185">Reference proteome</keyword>
<dbReference type="AlphaFoldDB" id="A0AAU4K0P5"/>
<reference evidence="2 3" key="1">
    <citation type="submission" date="2022-10" db="EMBL/GenBank/DDBJ databases">
        <title>The complete genomes of actinobacterial strains from the NBC collection.</title>
        <authorList>
            <person name="Joergensen T.S."/>
            <person name="Alvarez Arevalo M."/>
            <person name="Sterndorff E.B."/>
            <person name="Faurdal D."/>
            <person name="Vuksanovic O."/>
            <person name="Mourched A.-S."/>
            <person name="Charusanti P."/>
            <person name="Shaw S."/>
            <person name="Blin K."/>
            <person name="Weber T."/>
        </authorList>
    </citation>
    <scope>NUCLEOTIDE SEQUENCE [LARGE SCALE GENOMIC DNA]</scope>
    <source>
        <strain evidence="2 3">NBC_00319</strain>
    </source>
</reference>
<dbReference type="InterPro" id="IPR052353">
    <property type="entry name" value="Benzoxazolinone_Detox_Enz"/>
</dbReference>
<dbReference type="EMBL" id="CP108021">
    <property type="protein sequence ID" value="WUM19557.1"/>
    <property type="molecule type" value="Genomic_DNA"/>
</dbReference>
<organism evidence="2 3">
    <name type="scientific">Williamsia herbipolensis</name>
    <dbReference type="NCBI Taxonomy" id="1603258"/>
    <lineage>
        <taxon>Bacteria</taxon>
        <taxon>Bacillati</taxon>
        <taxon>Actinomycetota</taxon>
        <taxon>Actinomycetes</taxon>
        <taxon>Mycobacteriales</taxon>
        <taxon>Nocardiaceae</taxon>
        <taxon>Williamsia</taxon>
    </lineage>
</organism>
<dbReference type="GO" id="GO:0030151">
    <property type="term" value="F:molybdenum ion binding"/>
    <property type="evidence" value="ECO:0007669"/>
    <property type="project" value="InterPro"/>
</dbReference>
<dbReference type="InterPro" id="IPR005302">
    <property type="entry name" value="MoCF_Sase_C"/>
</dbReference>
<dbReference type="KEGG" id="whr:OG579_17905"/>
<name>A0AAU4K0P5_9NOCA</name>
<dbReference type="GO" id="GO:0030170">
    <property type="term" value="F:pyridoxal phosphate binding"/>
    <property type="evidence" value="ECO:0007669"/>
    <property type="project" value="InterPro"/>
</dbReference>
<dbReference type="Pfam" id="PF03473">
    <property type="entry name" value="MOSC"/>
    <property type="match status" value="1"/>
</dbReference>
<dbReference type="SUPFAM" id="SSF50800">
    <property type="entry name" value="PK beta-barrel domain-like"/>
    <property type="match status" value="1"/>
</dbReference>